<dbReference type="Gene3D" id="3.40.50.1000">
    <property type="entry name" value="HAD superfamily/HAD-like"/>
    <property type="match status" value="1"/>
</dbReference>
<evidence type="ECO:0000259" key="1">
    <source>
        <dbReference type="PROSITE" id="PS50969"/>
    </source>
</evidence>
<dbReference type="InterPro" id="IPR050365">
    <property type="entry name" value="TIM50"/>
</dbReference>
<organism evidence="2 3">
    <name type="scientific">Deinococcus malanensis</name>
    <dbReference type="NCBI Taxonomy" id="1706855"/>
    <lineage>
        <taxon>Bacteria</taxon>
        <taxon>Thermotogati</taxon>
        <taxon>Deinococcota</taxon>
        <taxon>Deinococci</taxon>
        <taxon>Deinococcales</taxon>
        <taxon>Deinococcaceae</taxon>
        <taxon>Deinococcus</taxon>
    </lineage>
</organism>
<dbReference type="SUPFAM" id="SSF56784">
    <property type="entry name" value="HAD-like"/>
    <property type="match status" value="1"/>
</dbReference>
<dbReference type="PANTHER" id="PTHR12210">
    <property type="entry name" value="DULLARD PROTEIN PHOSPHATASE"/>
    <property type="match status" value="1"/>
</dbReference>
<dbReference type="InterPro" id="IPR004274">
    <property type="entry name" value="FCP1_dom"/>
</dbReference>
<accession>A0ABQ2F1K6</accession>
<dbReference type="Pfam" id="PF03031">
    <property type="entry name" value="NIF"/>
    <property type="match status" value="1"/>
</dbReference>
<dbReference type="InterPro" id="IPR023214">
    <property type="entry name" value="HAD_sf"/>
</dbReference>
<sequence length="212" mass="24476">MTGQGGFYRAPDILVQGSGMENPSAPRPLLVLDLDETLWHGIADSSVPEGHRFLLRPYLQAFLERVAEHYDLAVWTAASEDWMMAGLKVLARETQFDLAGRAFFLWHRERCTWRRTEEGEYELRKPARKFRARWIRARYPSHRVLVVDDQGSNYLCGYGHLVRVSVWTGNPEDHELQALAGYLTSIAHEPDLRVLEKRHWRATGLRESVDCS</sequence>
<dbReference type="InterPro" id="IPR036412">
    <property type="entry name" value="HAD-like_sf"/>
</dbReference>
<protein>
    <recommendedName>
        <fullName evidence="1">FCP1 homology domain-containing protein</fullName>
    </recommendedName>
</protein>
<dbReference type="SMART" id="SM00577">
    <property type="entry name" value="CPDc"/>
    <property type="match status" value="1"/>
</dbReference>
<name>A0ABQ2F1K6_9DEIO</name>
<gene>
    <name evidence="2" type="ORF">GCM10008955_34960</name>
</gene>
<dbReference type="PROSITE" id="PS50969">
    <property type="entry name" value="FCP1"/>
    <property type="match status" value="1"/>
</dbReference>
<dbReference type="Proteomes" id="UP000647587">
    <property type="component" value="Unassembled WGS sequence"/>
</dbReference>
<keyword evidence="3" id="KW-1185">Reference proteome</keyword>
<evidence type="ECO:0000313" key="3">
    <source>
        <dbReference type="Proteomes" id="UP000647587"/>
    </source>
</evidence>
<reference evidence="3" key="1">
    <citation type="journal article" date="2019" name="Int. J. Syst. Evol. Microbiol.">
        <title>The Global Catalogue of Microorganisms (GCM) 10K type strain sequencing project: providing services to taxonomists for standard genome sequencing and annotation.</title>
        <authorList>
            <consortium name="The Broad Institute Genomics Platform"/>
            <consortium name="The Broad Institute Genome Sequencing Center for Infectious Disease"/>
            <person name="Wu L."/>
            <person name="Ma J."/>
        </authorList>
    </citation>
    <scope>NUCLEOTIDE SEQUENCE [LARGE SCALE GENOMIC DNA]</scope>
    <source>
        <strain evidence="3">JCM 30331</strain>
    </source>
</reference>
<feature type="domain" description="FCP1 homology" evidence="1">
    <location>
        <begin position="23"/>
        <end position="186"/>
    </location>
</feature>
<evidence type="ECO:0000313" key="2">
    <source>
        <dbReference type="EMBL" id="GGK38083.1"/>
    </source>
</evidence>
<dbReference type="EMBL" id="BMPP01000018">
    <property type="protein sequence ID" value="GGK38083.1"/>
    <property type="molecule type" value="Genomic_DNA"/>
</dbReference>
<proteinExistence type="predicted"/>
<comment type="caution">
    <text evidence="2">The sequence shown here is derived from an EMBL/GenBank/DDBJ whole genome shotgun (WGS) entry which is preliminary data.</text>
</comment>